<reference evidence="6" key="1">
    <citation type="submission" date="2022-01" db="EMBL/GenBank/DDBJ databases">
        <title>Genome sequence and assembly of Parabukholderia sp. RG36.</title>
        <authorList>
            <person name="Chhetri G."/>
        </authorList>
    </citation>
    <scope>NUCLEOTIDE SEQUENCE</scope>
    <source>
        <strain evidence="6">RG36</strain>
    </source>
</reference>
<dbReference type="CDD" id="cd01335">
    <property type="entry name" value="Radical_SAM"/>
    <property type="match status" value="1"/>
</dbReference>
<organism evidence="6 7">
    <name type="scientific">Paraburkholderia tagetis</name>
    <dbReference type="NCBI Taxonomy" id="2913261"/>
    <lineage>
        <taxon>Bacteria</taxon>
        <taxon>Pseudomonadati</taxon>
        <taxon>Pseudomonadota</taxon>
        <taxon>Betaproteobacteria</taxon>
        <taxon>Burkholderiales</taxon>
        <taxon>Burkholderiaceae</taxon>
        <taxon>Paraburkholderia</taxon>
    </lineage>
</organism>
<dbReference type="SUPFAM" id="SSF102114">
    <property type="entry name" value="Radical SAM enzymes"/>
    <property type="match status" value="1"/>
</dbReference>
<evidence type="ECO:0000256" key="1">
    <source>
        <dbReference type="ARBA" id="ARBA00022723"/>
    </source>
</evidence>
<dbReference type="NCBIfam" id="NF033668">
    <property type="entry name" value="rSAM_PA0069"/>
    <property type="match status" value="1"/>
</dbReference>
<dbReference type="GO" id="GO:0003824">
    <property type="term" value="F:catalytic activity"/>
    <property type="evidence" value="ECO:0007669"/>
    <property type="project" value="InterPro"/>
</dbReference>
<accession>A0A9X1RRK2</accession>
<evidence type="ECO:0000313" key="6">
    <source>
        <dbReference type="EMBL" id="MCG5074537.1"/>
    </source>
</evidence>
<gene>
    <name evidence="6" type="ORF">L5014_14385</name>
</gene>
<dbReference type="SFLD" id="SFLDG01084">
    <property type="entry name" value="Uncharacterised_Radical_SAM_Su"/>
    <property type="match status" value="1"/>
</dbReference>
<comment type="caution">
    <text evidence="6">The sequence shown here is derived from an EMBL/GenBank/DDBJ whole genome shotgun (WGS) entry which is preliminary data.</text>
</comment>
<evidence type="ECO:0000256" key="3">
    <source>
        <dbReference type="ARBA" id="ARBA00023014"/>
    </source>
</evidence>
<dbReference type="AlphaFoldDB" id="A0A9X1RRK2"/>
<keyword evidence="2" id="KW-0408">Iron</keyword>
<keyword evidence="7" id="KW-1185">Reference proteome</keyword>
<protein>
    <submittedName>
        <fullName evidence="6">PA0069 family radical SAM protein</fullName>
    </submittedName>
</protein>
<dbReference type="InterPro" id="IPR058240">
    <property type="entry name" value="rSAM_sf"/>
</dbReference>
<dbReference type="RefSeq" id="WP_238464414.1">
    <property type="nucleotide sequence ID" value="NZ_JAKLJA010000010.1"/>
</dbReference>
<evidence type="ECO:0000313" key="7">
    <source>
        <dbReference type="Proteomes" id="UP001139308"/>
    </source>
</evidence>
<keyword evidence="3" id="KW-0411">Iron-sulfur</keyword>
<dbReference type="PROSITE" id="PS51918">
    <property type="entry name" value="RADICAL_SAM"/>
    <property type="match status" value="1"/>
</dbReference>
<feature type="compositionally biased region" description="Basic and acidic residues" evidence="4">
    <location>
        <begin position="35"/>
        <end position="47"/>
    </location>
</feature>
<dbReference type="PANTHER" id="PTHR43432">
    <property type="entry name" value="SLR0285 PROTEIN"/>
    <property type="match status" value="1"/>
</dbReference>
<dbReference type="SFLD" id="SFLDS00029">
    <property type="entry name" value="Radical_SAM"/>
    <property type="match status" value="1"/>
</dbReference>
<dbReference type="SMART" id="SM00729">
    <property type="entry name" value="Elp3"/>
    <property type="match status" value="1"/>
</dbReference>
<dbReference type="Pfam" id="PF04055">
    <property type="entry name" value="Radical_SAM"/>
    <property type="match status" value="1"/>
</dbReference>
<dbReference type="InterPro" id="IPR007197">
    <property type="entry name" value="rSAM"/>
</dbReference>
<dbReference type="GO" id="GO:0051536">
    <property type="term" value="F:iron-sulfur cluster binding"/>
    <property type="evidence" value="ECO:0007669"/>
    <property type="project" value="UniProtKB-KW"/>
</dbReference>
<feature type="domain" description="Radical SAM core" evidence="5">
    <location>
        <begin position="100"/>
        <end position="337"/>
    </location>
</feature>
<feature type="region of interest" description="Disordered" evidence="4">
    <location>
        <begin position="1"/>
        <end position="70"/>
    </location>
</feature>
<proteinExistence type="predicted"/>
<sequence>MKDLNPDHSPETWYPVAPPAPRKGRGAVTNLQGRYEVDQREAFDDGWQHAQPGEGAGGHDGDGEGECDSADDLATEATPALRTQVFEERAKSILTRNQSPDIPFNVSLNPYRGCEHGCIYCFARPTHSYLGLSPGLDFESRIYAKINAPELLAREIAKPAYEPEPIALGVNTDAWQPVERDLRITRRVIEVLSEHEHPFAAITKSSLIERDLDLLVPMAQRQQFMAAITITTLDADLARTLEPRAATPARRLRTIRTLAQAGIPVGVSIAPVIPFVTEPDMERVLEACAEAGATSASYIVLRLPWEVAPLFEGWLEAHFPQRAARVMSRVRDMRGGKDYDSAFSQRMKGTGLWADLLKQRFHKAVKRLGLNERRHGILDMSAFVRAKTVREKPQLDLF</sequence>
<feature type="compositionally biased region" description="Basic and acidic residues" evidence="4">
    <location>
        <begin position="1"/>
        <end position="10"/>
    </location>
</feature>
<evidence type="ECO:0000259" key="5">
    <source>
        <dbReference type="PROSITE" id="PS51918"/>
    </source>
</evidence>
<dbReference type="Proteomes" id="UP001139308">
    <property type="component" value="Unassembled WGS sequence"/>
</dbReference>
<dbReference type="Gene3D" id="3.80.30.30">
    <property type="match status" value="1"/>
</dbReference>
<dbReference type="GO" id="GO:0046872">
    <property type="term" value="F:metal ion binding"/>
    <property type="evidence" value="ECO:0007669"/>
    <property type="project" value="UniProtKB-KW"/>
</dbReference>
<name>A0A9X1RRK2_9BURK</name>
<keyword evidence="1" id="KW-0479">Metal-binding</keyword>
<dbReference type="EMBL" id="JAKLJA010000010">
    <property type="protein sequence ID" value="MCG5074537.1"/>
    <property type="molecule type" value="Genomic_DNA"/>
</dbReference>
<evidence type="ECO:0000256" key="4">
    <source>
        <dbReference type="SAM" id="MobiDB-lite"/>
    </source>
</evidence>
<evidence type="ECO:0000256" key="2">
    <source>
        <dbReference type="ARBA" id="ARBA00023004"/>
    </source>
</evidence>
<dbReference type="InterPro" id="IPR006638">
    <property type="entry name" value="Elp3/MiaA/NifB-like_rSAM"/>
</dbReference>
<dbReference type="InterPro" id="IPR040086">
    <property type="entry name" value="MJ0683-like"/>
</dbReference>
<dbReference type="PANTHER" id="PTHR43432:SF3">
    <property type="entry name" value="SLR0285 PROTEIN"/>
    <property type="match status" value="1"/>
</dbReference>